<dbReference type="InterPro" id="IPR015315">
    <property type="entry name" value="DUF1963"/>
</dbReference>
<dbReference type="Proteomes" id="UP000198854">
    <property type="component" value="Unassembled WGS sequence"/>
</dbReference>
<dbReference type="PANTHER" id="PTHR36436">
    <property type="entry name" value="SLL5081 PROTEIN"/>
    <property type="match status" value="1"/>
</dbReference>
<dbReference type="OrthoDB" id="4929513at2"/>
<dbReference type="Pfam" id="PF09234">
    <property type="entry name" value="DUF1963"/>
    <property type="match status" value="1"/>
</dbReference>
<organism evidence="1 2">
    <name type="scientific">Vibrio xiamenensis</name>
    <dbReference type="NCBI Taxonomy" id="861298"/>
    <lineage>
        <taxon>Bacteria</taxon>
        <taxon>Pseudomonadati</taxon>
        <taxon>Pseudomonadota</taxon>
        <taxon>Gammaproteobacteria</taxon>
        <taxon>Vibrionales</taxon>
        <taxon>Vibrionaceae</taxon>
        <taxon>Vibrio</taxon>
    </lineage>
</organism>
<proteinExistence type="predicted"/>
<keyword evidence="2" id="KW-1185">Reference proteome</keyword>
<dbReference type="InterPro" id="IPR035948">
    <property type="entry name" value="YwqG-like_sf"/>
</dbReference>
<evidence type="ECO:0000313" key="2">
    <source>
        <dbReference type="Proteomes" id="UP000198854"/>
    </source>
</evidence>
<name>A0A1G8HEH4_9VIBR</name>
<accession>A0A1G8HEH4</accession>
<dbReference type="RefSeq" id="WP_093279412.1">
    <property type="nucleotide sequence ID" value="NZ_FNDD01000050.1"/>
</dbReference>
<evidence type="ECO:0000313" key="1">
    <source>
        <dbReference type="EMBL" id="SDI05012.1"/>
    </source>
</evidence>
<gene>
    <name evidence="1" type="ORF">SAMN04488136_1503</name>
</gene>
<dbReference type="Gene3D" id="2.30.320.10">
    <property type="entry name" value="YwqG-like"/>
    <property type="match status" value="1"/>
</dbReference>
<sequence>MDIELEVRNIRNQLQKFALPIIRLKPRPQNAENIWSSKFGGKPYWPKNMSYPETESGNKLILIAQLNFEELPQLEGFPHTGILQFFIANNQYYGMDIDRSVEEIISSHDGYQVIYHPVIDNNQSHLTQDLPQAEPENYLPLSREHRLIATLDREIPSPEDFRYEKYVGDPFEHGDELGHFLYDNLSSEGSKVGGYAHFTQEDPRIYGRYDDWVLLFQMDSEYLSDVDITWGDLGVCNFFIEKDALRNRDFSRVWYNWDCY</sequence>
<reference evidence="1 2" key="1">
    <citation type="submission" date="2016-10" db="EMBL/GenBank/DDBJ databases">
        <authorList>
            <person name="de Groot N.N."/>
        </authorList>
    </citation>
    <scope>NUCLEOTIDE SEQUENCE [LARGE SCALE GENOMIC DNA]</scope>
    <source>
        <strain evidence="1 2">CGMCC 1.10228</strain>
    </source>
</reference>
<dbReference type="EMBL" id="FNDD01000050">
    <property type="protein sequence ID" value="SDI05012.1"/>
    <property type="molecule type" value="Genomic_DNA"/>
</dbReference>
<dbReference type="AlphaFoldDB" id="A0A1G8HEH4"/>
<dbReference type="PANTHER" id="PTHR36436:SF6">
    <property type="entry name" value="SLL5081 PROTEIN"/>
    <property type="match status" value="1"/>
</dbReference>
<protein>
    <submittedName>
        <fullName evidence="1">Uncharacterized protein YwqG</fullName>
    </submittedName>
</protein>
<dbReference type="SUPFAM" id="SSF103032">
    <property type="entry name" value="Hypothetical protein YwqG"/>
    <property type="match status" value="1"/>
</dbReference>